<dbReference type="InterPro" id="IPR051677">
    <property type="entry name" value="AfsR-DnrI-RedD_regulator"/>
</dbReference>
<evidence type="ECO:0000313" key="3">
    <source>
        <dbReference type="EMBL" id="MFC4060935.1"/>
    </source>
</evidence>
<feature type="region of interest" description="Disordered" evidence="1">
    <location>
        <begin position="321"/>
        <end position="342"/>
    </location>
</feature>
<dbReference type="RefSeq" id="WP_377290649.1">
    <property type="nucleotide sequence ID" value="NZ_JBHSBM010000024.1"/>
</dbReference>
<proteinExistence type="predicted"/>
<sequence>MGAEAAPQAGAGTAPAQESAREPTPRRIPAGADPQPEPAPVVRALRRAHLRTYADRGEGPPPDAELVREAFSLRVPDRLLAGHRTDRSRVEIGLAGLNLGLTGDGATGVARALVLDLLRQAGRFRAEVVVRAADLRGLFGLPEEGLRGEEALAGAVPGLVVVESADAAVDRFTETHFARRRMLIERGATGIAELREHDPGEVLPAVLLVASVTEELFDWDVAGLLASSARTGTGALLLGEWPSGTTCEVGRDGRVGSARGPRAGELLGAWLFHLPAGDGLDCLRQLAAAGTAEGACGEHVPSTGTAGGFPGEEFTSMGAAGGPVGEGGRRSPGETADGLPLWEGPEPVRLSILGRPVVQVKGRPEAVPLSGPRLHLLVLLALHPDGMRSEEIRAALWPGAPDDTCVYDALRHLRDTLRAVTDGADRGRRDSPFITGEDGVYRVAPLMVAVDLWDFEAVVEEARTAADDRSRIGALDCAARLCRGVLAEGLACEWADDRRSGQLRLQTDVFARLAELRAEGDPRAALAVLERAIALDPEPEEIWRRLIRLQTDLGLRERAAGTAARLRARLAAMGVRPERETERLLAES</sequence>
<comment type="caution">
    <text evidence="3">The sequence shown here is derived from an EMBL/GenBank/DDBJ whole genome shotgun (WGS) entry which is preliminary data.</text>
</comment>
<dbReference type="SMART" id="SM01043">
    <property type="entry name" value="BTAD"/>
    <property type="match status" value="1"/>
</dbReference>
<protein>
    <submittedName>
        <fullName evidence="3">BTAD domain-containing putative transcriptional regulator</fullName>
    </submittedName>
</protein>
<feature type="compositionally biased region" description="Low complexity" evidence="1">
    <location>
        <begin position="1"/>
        <end position="18"/>
    </location>
</feature>
<gene>
    <name evidence="3" type="ORF">ACFOWE_21745</name>
</gene>
<keyword evidence="4" id="KW-1185">Reference proteome</keyword>
<organism evidence="3 4">
    <name type="scientific">Planomonospora corallina</name>
    <dbReference type="NCBI Taxonomy" id="1806052"/>
    <lineage>
        <taxon>Bacteria</taxon>
        <taxon>Bacillati</taxon>
        <taxon>Actinomycetota</taxon>
        <taxon>Actinomycetes</taxon>
        <taxon>Streptosporangiales</taxon>
        <taxon>Streptosporangiaceae</taxon>
        <taxon>Planomonospora</taxon>
    </lineage>
</organism>
<evidence type="ECO:0000259" key="2">
    <source>
        <dbReference type="SMART" id="SM01043"/>
    </source>
</evidence>
<dbReference type="InterPro" id="IPR005158">
    <property type="entry name" value="BTAD"/>
</dbReference>
<evidence type="ECO:0000313" key="4">
    <source>
        <dbReference type="Proteomes" id="UP001595850"/>
    </source>
</evidence>
<feature type="domain" description="Bacterial transcriptional activator" evidence="2">
    <location>
        <begin position="450"/>
        <end position="586"/>
    </location>
</feature>
<reference evidence="4" key="1">
    <citation type="journal article" date="2019" name="Int. J. Syst. Evol. Microbiol.">
        <title>The Global Catalogue of Microorganisms (GCM) 10K type strain sequencing project: providing services to taxonomists for standard genome sequencing and annotation.</title>
        <authorList>
            <consortium name="The Broad Institute Genomics Platform"/>
            <consortium name="The Broad Institute Genome Sequencing Center for Infectious Disease"/>
            <person name="Wu L."/>
            <person name="Ma J."/>
        </authorList>
    </citation>
    <scope>NUCLEOTIDE SEQUENCE [LARGE SCALE GENOMIC DNA]</scope>
    <source>
        <strain evidence="4">TBRC 4489</strain>
    </source>
</reference>
<dbReference type="Pfam" id="PF03704">
    <property type="entry name" value="BTAD"/>
    <property type="match status" value="1"/>
</dbReference>
<dbReference type="PANTHER" id="PTHR35807">
    <property type="entry name" value="TRANSCRIPTIONAL REGULATOR REDD-RELATED"/>
    <property type="match status" value="1"/>
</dbReference>
<feature type="region of interest" description="Disordered" evidence="1">
    <location>
        <begin position="1"/>
        <end position="41"/>
    </location>
</feature>
<evidence type="ECO:0000256" key="1">
    <source>
        <dbReference type="SAM" id="MobiDB-lite"/>
    </source>
</evidence>
<dbReference type="EMBL" id="JBHSBM010000024">
    <property type="protein sequence ID" value="MFC4060935.1"/>
    <property type="molecule type" value="Genomic_DNA"/>
</dbReference>
<name>A0ABV8IAK9_9ACTN</name>
<dbReference type="Gene3D" id="1.25.40.10">
    <property type="entry name" value="Tetratricopeptide repeat domain"/>
    <property type="match status" value="1"/>
</dbReference>
<dbReference type="Proteomes" id="UP001595850">
    <property type="component" value="Unassembled WGS sequence"/>
</dbReference>
<dbReference type="Gene3D" id="1.10.10.10">
    <property type="entry name" value="Winged helix-like DNA-binding domain superfamily/Winged helix DNA-binding domain"/>
    <property type="match status" value="1"/>
</dbReference>
<accession>A0ABV8IAK9</accession>
<dbReference type="SUPFAM" id="SSF48452">
    <property type="entry name" value="TPR-like"/>
    <property type="match status" value="1"/>
</dbReference>
<dbReference type="InterPro" id="IPR036388">
    <property type="entry name" value="WH-like_DNA-bd_sf"/>
</dbReference>
<dbReference type="InterPro" id="IPR011990">
    <property type="entry name" value="TPR-like_helical_dom_sf"/>
</dbReference>